<gene>
    <name evidence="2" type="ORF">GCM10022279_28020</name>
</gene>
<feature type="domain" description="HD-GYP" evidence="1">
    <location>
        <begin position="64"/>
        <end position="260"/>
    </location>
</feature>
<keyword evidence="3" id="KW-1185">Reference proteome</keyword>
<dbReference type="Proteomes" id="UP001501627">
    <property type="component" value="Unassembled WGS sequence"/>
</dbReference>
<evidence type="ECO:0000313" key="2">
    <source>
        <dbReference type="EMBL" id="GAA4002506.1"/>
    </source>
</evidence>
<dbReference type="SUPFAM" id="SSF109604">
    <property type="entry name" value="HD-domain/PDEase-like"/>
    <property type="match status" value="1"/>
</dbReference>
<dbReference type="CDD" id="cd00077">
    <property type="entry name" value="HDc"/>
    <property type="match status" value="1"/>
</dbReference>
<comment type="caution">
    <text evidence="2">The sequence shown here is derived from an EMBL/GenBank/DDBJ whole genome shotgun (WGS) entry which is preliminary data.</text>
</comment>
<dbReference type="RefSeq" id="WP_344869840.1">
    <property type="nucleotide sequence ID" value="NZ_BAABBP010000031.1"/>
</dbReference>
<sequence length="339" mass="36706">MTPAAHASAPVLGFESADSEYEDLLGHWSDLESALSMVLGHPRQVSGFAAKVQQCDLWLQNLVTHDTDAALYLMFQLAATSMVGYSTAHALVCGTLCHLLSRELSLPGTERDALVRAALTMNIGMTALQDQLALQRTPLSGEQRQVIAQHSQAGAQLLRECGVSDPLWLSAVQRHHDIASDGGNQPLAARAPAERLAWVLLRIDRYAAMISPRKSREGRSVTESIRAIVGQDSERRDEVGMALVRATGLCPPGTMVRLDNGEVAVVLRRSAKVNHPMVAGLLDAQGKELTLTTFYHTALPQQPRIQSALAQSAVTVELNHRTMVRVGMYAAHLGDMGAR</sequence>
<organism evidence="2 3">
    <name type="scientific">Comamonas faecalis</name>
    <dbReference type="NCBI Taxonomy" id="1387849"/>
    <lineage>
        <taxon>Bacteria</taxon>
        <taxon>Pseudomonadati</taxon>
        <taxon>Pseudomonadota</taxon>
        <taxon>Betaproteobacteria</taxon>
        <taxon>Burkholderiales</taxon>
        <taxon>Comamonadaceae</taxon>
        <taxon>Comamonas</taxon>
    </lineage>
</organism>
<dbReference type="InterPro" id="IPR003607">
    <property type="entry name" value="HD/PDEase_dom"/>
</dbReference>
<dbReference type="Gene3D" id="1.10.3210.10">
    <property type="entry name" value="Hypothetical protein af1432"/>
    <property type="match status" value="1"/>
</dbReference>
<accession>A0ABP7RUR2</accession>
<dbReference type="PROSITE" id="PS51832">
    <property type="entry name" value="HD_GYP"/>
    <property type="match status" value="1"/>
</dbReference>
<name>A0ABP7RUR2_9BURK</name>
<reference evidence="3" key="1">
    <citation type="journal article" date="2019" name="Int. J. Syst. Evol. Microbiol.">
        <title>The Global Catalogue of Microorganisms (GCM) 10K type strain sequencing project: providing services to taxonomists for standard genome sequencing and annotation.</title>
        <authorList>
            <consortium name="The Broad Institute Genomics Platform"/>
            <consortium name="The Broad Institute Genome Sequencing Center for Infectious Disease"/>
            <person name="Wu L."/>
            <person name="Ma J."/>
        </authorList>
    </citation>
    <scope>NUCLEOTIDE SEQUENCE [LARGE SCALE GENOMIC DNA]</scope>
    <source>
        <strain evidence="3">JCM 17561</strain>
    </source>
</reference>
<evidence type="ECO:0000259" key="1">
    <source>
        <dbReference type="PROSITE" id="PS51832"/>
    </source>
</evidence>
<proteinExistence type="predicted"/>
<dbReference type="EMBL" id="BAABBP010000031">
    <property type="protein sequence ID" value="GAA4002506.1"/>
    <property type="molecule type" value="Genomic_DNA"/>
</dbReference>
<dbReference type="InterPro" id="IPR037522">
    <property type="entry name" value="HD_GYP_dom"/>
</dbReference>
<protein>
    <recommendedName>
        <fullName evidence="1">HD-GYP domain-containing protein</fullName>
    </recommendedName>
</protein>
<evidence type="ECO:0000313" key="3">
    <source>
        <dbReference type="Proteomes" id="UP001501627"/>
    </source>
</evidence>